<dbReference type="EMBL" id="JAHLJV010000136">
    <property type="protein sequence ID" value="KAK1569408.1"/>
    <property type="molecule type" value="Genomic_DNA"/>
</dbReference>
<accession>A0AAD8PLM2</accession>
<proteinExistence type="predicted"/>
<dbReference type="Proteomes" id="UP001230504">
    <property type="component" value="Unassembled WGS sequence"/>
</dbReference>
<feature type="compositionally biased region" description="Basic and acidic residues" evidence="1">
    <location>
        <begin position="131"/>
        <end position="145"/>
    </location>
</feature>
<keyword evidence="2" id="KW-0732">Signal</keyword>
<organism evidence="3 4">
    <name type="scientific">Colletotrichum navitas</name>
    <dbReference type="NCBI Taxonomy" id="681940"/>
    <lineage>
        <taxon>Eukaryota</taxon>
        <taxon>Fungi</taxon>
        <taxon>Dikarya</taxon>
        <taxon>Ascomycota</taxon>
        <taxon>Pezizomycotina</taxon>
        <taxon>Sordariomycetes</taxon>
        <taxon>Hypocreomycetidae</taxon>
        <taxon>Glomerellales</taxon>
        <taxon>Glomerellaceae</taxon>
        <taxon>Colletotrichum</taxon>
        <taxon>Colletotrichum graminicola species complex</taxon>
    </lineage>
</organism>
<dbReference type="RefSeq" id="XP_060407653.1">
    <property type="nucleotide sequence ID" value="XM_060565177.1"/>
</dbReference>
<evidence type="ECO:0000313" key="4">
    <source>
        <dbReference type="Proteomes" id="UP001230504"/>
    </source>
</evidence>
<dbReference type="GeneID" id="85449417"/>
<evidence type="ECO:0000313" key="3">
    <source>
        <dbReference type="EMBL" id="KAK1569408.1"/>
    </source>
</evidence>
<evidence type="ECO:0000256" key="2">
    <source>
        <dbReference type="SAM" id="SignalP"/>
    </source>
</evidence>
<evidence type="ECO:0000256" key="1">
    <source>
        <dbReference type="SAM" id="MobiDB-lite"/>
    </source>
</evidence>
<feature type="region of interest" description="Disordered" evidence="1">
    <location>
        <begin position="131"/>
        <end position="153"/>
    </location>
</feature>
<comment type="caution">
    <text evidence="3">The sequence shown here is derived from an EMBL/GenBank/DDBJ whole genome shotgun (WGS) entry which is preliminary data.</text>
</comment>
<keyword evidence="4" id="KW-1185">Reference proteome</keyword>
<reference evidence="3" key="1">
    <citation type="submission" date="2021-06" db="EMBL/GenBank/DDBJ databases">
        <title>Comparative genomics, transcriptomics and evolutionary studies reveal genomic signatures of adaptation to plant cell wall in hemibiotrophic fungi.</title>
        <authorList>
            <consortium name="DOE Joint Genome Institute"/>
            <person name="Baroncelli R."/>
            <person name="Diaz J.F."/>
            <person name="Benocci T."/>
            <person name="Peng M."/>
            <person name="Battaglia E."/>
            <person name="Haridas S."/>
            <person name="Andreopoulos W."/>
            <person name="Labutti K."/>
            <person name="Pangilinan J."/>
            <person name="Floch G.L."/>
            <person name="Makela M.R."/>
            <person name="Henrissat B."/>
            <person name="Grigoriev I.V."/>
            <person name="Crouch J.A."/>
            <person name="De Vries R.P."/>
            <person name="Sukno S.A."/>
            <person name="Thon M.R."/>
        </authorList>
    </citation>
    <scope>NUCLEOTIDE SEQUENCE</scope>
    <source>
        <strain evidence="3">CBS 125086</strain>
    </source>
</reference>
<gene>
    <name evidence="3" type="ORF">LY79DRAFT_86816</name>
</gene>
<feature type="chain" id="PRO_5042157333" evidence="2">
    <location>
        <begin position="19"/>
        <end position="163"/>
    </location>
</feature>
<feature type="signal peptide" evidence="2">
    <location>
        <begin position="1"/>
        <end position="18"/>
    </location>
</feature>
<dbReference type="AlphaFoldDB" id="A0AAD8PLM2"/>
<protein>
    <submittedName>
        <fullName evidence="3">Uncharacterized protein</fullName>
    </submittedName>
</protein>
<sequence>MVLLATLAQTFLLGDRRAAEITQEGRDVRGGGECGMPGGRDWAAWDLGVSLPGREASGWRGRWTRQRRDVERARESCSVQRCLLEKLWARQQRTWLSLRGGEIGKTIAFFLCLVVKNRRVYKSVSEKGEWKGESERRGRRTEGVSRRKGGSGTCYCSPAAADY</sequence>
<name>A0AAD8PLM2_9PEZI</name>